<evidence type="ECO:0000313" key="2">
    <source>
        <dbReference type="Proteomes" id="UP000030755"/>
    </source>
</evidence>
<reference evidence="1 2" key="1">
    <citation type="journal article" date="2013" name="Curr. Biol.">
        <title>Shared signatures of parasitism and phylogenomics unite Cryptomycota and microsporidia.</title>
        <authorList>
            <person name="James T.Y."/>
            <person name="Pelin A."/>
            <person name="Bonen L."/>
            <person name="Ahrendt S."/>
            <person name="Sain D."/>
            <person name="Corradi N."/>
            <person name="Stajich J.E."/>
        </authorList>
    </citation>
    <scope>NUCLEOTIDE SEQUENCE [LARGE SCALE GENOMIC DNA]</scope>
    <source>
        <strain evidence="1 2">CSF55</strain>
    </source>
</reference>
<accession>A0A075AXX0</accession>
<evidence type="ECO:0000313" key="1">
    <source>
        <dbReference type="EMBL" id="EPZ33419.1"/>
    </source>
</evidence>
<dbReference type="HOGENOM" id="CLU_2198483_0_0_1"/>
<sequence length="108" mass="11737">MVSIFGCLTLDKIYQILARQSSRHRHGHFYLSLTTLTSINNLHADESKSVQSCSDSSSDSNTDMSDTTDAHLNNINITFDNNSSLSATICSLGLATVLSRTVLEAVGR</sequence>
<gene>
    <name evidence="1" type="ORF">O9G_004633</name>
</gene>
<dbReference type="EMBL" id="KE561060">
    <property type="protein sequence ID" value="EPZ33419.1"/>
    <property type="molecule type" value="Genomic_DNA"/>
</dbReference>
<protein>
    <submittedName>
        <fullName evidence="1">Uncharacterized protein</fullName>
    </submittedName>
</protein>
<dbReference type="AlphaFoldDB" id="A0A075AXX0"/>
<dbReference type="Proteomes" id="UP000030755">
    <property type="component" value="Unassembled WGS sequence"/>
</dbReference>
<name>A0A075AXX0_ROZAC</name>
<organism evidence="1 2">
    <name type="scientific">Rozella allomycis (strain CSF55)</name>
    <dbReference type="NCBI Taxonomy" id="988480"/>
    <lineage>
        <taxon>Eukaryota</taxon>
        <taxon>Fungi</taxon>
        <taxon>Fungi incertae sedis</taxon>
        <taxon>Cryptomycota</taxon>
        <taxon>Cryptomycota incertae sedis</taxon>
        <taxon>Rozella</taxon>
    </lineage>
</organism>
<proteinExistence type="predicted"/>
<keyword evidence="2" id="KW-1185">Reference proteome</keyword>